<accession>A0A1H4Y6V4</accession>
<dbReference type="Proteomes" id="UP000198992">
    <property type="component" value="Unassembled WGS sequence"/>
</dbReference>
<evidence type="ECO:0000313" key="3">
    <source>
        <dbReference type="Proteomes" id="UP000198992"/>
    </source>
</evidence>
<gene>
    <name evidence="2" type="ORF">SAMN05444164_3782</name>
</gene>
<feature type="transmembrane region" description="Helical" evidence="1">
    <location>
        <begin position="67"/>
        <end position="88"/>
    </location>
</feature>
<name>A0A1H4Y6V4_9BRAD</name>
<protein>
    <recommendedName>
        <fullName evidence="4">Holin-X, holin superfamily III</fullName>
    </recommendedName>
</protein>
<evidence type="ECO:0000313" key="2">
    <source>
        <dbReference type="EMBL" id="SED12818.1"/>
    </source>
</evidence>
<evidence type="ECO:0008006" key="4">
    <source>
        <dbReference type="Google" id="ProtNLM"/>
    </source>
</evidence>
<dbReference type="RefSeq" id="WP_244549630.1">
    <property type="nucleotide sequence ID" value="NZ_FNTH01000001.1"/>
</dbReference>
<evidence type="ECO:0000256" key="1">
    <source>
        <dbReference type="SAM" id="Phobius"/>
    </source>
</evidence>
<keyword evidence="1" id="KW-0812">Transmembrane</keyword>
<keyword evidence="1" id="KW-1133">Transmembrane helix</keyword>
<proteinExistence type="predicted"/>
<sequence length="165" mass="17261">MGANTLSSSLSLIFRSYLGDLRHWIGRLVTGYAVACGVMLFGAVSLLIAIGIGVGAAFHALEMRYDIWIAYAVVGGAFLLLGLVGLLAGRILLARPAPAVPRPSRQADMLKRAIAVPVAARLIATPRSGSGASVDPTTQVLAAGAAIMLVGWFAASYFKRRHDGI</sequence>
<feature type="transmembrane region" description="Helical" evidence="1">
    <location>
        <begin position="140"/>
        <end position="158"/>
    </location>
</feature>
<feature type="transmembrane region" description="Helical" evidence="1">
    <location>
        <begin position="32"/>
        <end position="61"/>
    </location>
</feature>
<dbReference type="AlphaFoldDB" id="A0A1H4Y6V4"/>
<reference evidence="2 3" key="1">
    <citation type="submission" date="2016-10" db="EMBL/GenBank/DDBJ databases">
        <authorList>
            <person name="de Groot N.N."/>
        </authorList>
    </citation>
    <scope>NUCLEOTIDE SEQUENCE [LARGE SCALE GENOMIC DNA]</scope>
    <source>
        <strain evidence="2 3">MT12</strain>
    </source>
</reference>
<organism evidence="2 3">
    <name type="scientific">Bradyrhizobium erythrophlei</name>
    <dbReference type="NCBI Taxonomy" id="1437360"/>
    <lineage>
        <taxon>Bacteria</taxon>
        <taxon>Pseudomonadati</taxon>
        <taxon>Pseudomonadota</taxon>
        <taxon>Alphaproteobacteria</taxon>
        <taxon>Hyphomicrobiales</taxon>
        <taxon>Nitrobacteraceae</taxon>
        <taxon>Bradyrhizobium</taxon>
    </lineage>
</organism>
<keyword evidence="1" id="KW-0472">Membrane</keyword>
<dbReference type="EMBL" id="FNTH01000001">
    <property type="protein sequence ID" value="SED12818.1"/>
    <property type="molecule type" value="Genomic_DNA"/>
</dbReference>